<dbReference type="PANTHER" id="PTHR46477">
    <property type="entry name" value="CYSTEINE/HISTIDINE-RICH C1 DOMAIN FAMILY PROTEIN"/>
    <property type="match status" value="1"/>
</dbReference>
<proteinExistence type="predicted"/>
<dbReference type="Gramene" id="EOY18166">
    <property type="protein sequence ID" value="EOY18166"/>
    <property type="gene ID" value="TCM_042780"/>
</dbReference>
<dbReference type="HOGENOM" id="CLU_056082_1_0_1"/>
<organism evidence="2 3">
    <name type="scientific">Theobroma cacao</name>
    <name type="common">Cacao</name>
    <name type="synonym">Cocoa</name>
    <dbReference type="NCBI Taxonomy" id="3641"/>
    <lineage>
        <taxon>Eukaryota</taxon>
        <taxon>Viridiplantae</taxon>
        <taxon>Streptophyta</taxon>
        <taxon>Embryophyta</taxon>
        <taxon>Tracheophyta</taxon>
        <taxon>Spermatophyta</taxon>
        <taxon>Magnoliopsida</taxon>
        <taxon>eudicotyledons</taxon>
        <taxon>Gunneridae</taxon>
        <taxon>Pentapetalae</taxon>
        <taxon>rosids</taxon>
        <taxon>malvids</taxon>
        <taxon>Malvales</taxon>
        <taxon>Malvaceae</taxon>
        <taxon>Byttnerioideae</taxon>
        <taxon>Theobroma</taxon>
    </lineage>
</organism>
<dbReference type="PANTHER" id="PTHR46477:SF15">
    <property type="entry name" value="CYSTEINE_HISTIDINE-RICH C1 DOMAIN PROTEIN"/>
    <property type="match status" value="1"/>
</dbReference>
<dbReference type="AlphaFoldDB" id="A0A061FNG0"/>
<accession>A0A061FNG0</accession>
<evidence type="ECO:0000313" key="2">
    <source>
        <dbReference type="EMBL" id="EOY18167.1"/>
    </source>
</evidence>
<gene>
    <name evidence="2" type="ORF">TCM_042780</name>
</gene>
<dbReference type="InterPro" id="IPR046349">
    <property type="entry name" value="C1-like_sf"/>
</dbReference>
<dbReference type="Gramene" id="EOY18167">
    <property type="protein sequence ID" value="EOY18167"/>
    <property type="gene ID" value="TCM_042780"/>
</dbReference>
<sequence length="196" mass="22550">MIRIKAINHSSHQQHDLHLVQSDSFYICNGCGASGLGPRFSCPHRGCCFNLHEECCSIFTPITSHPFLINCNFIFSKSMPSQRPTCNACRKIVYGPNYYRCNHSNRNLHLSCARLPRTITASNGMNMTLKNEYQPRCLYPMCPKTNSGWSYFSANEHYSYHAGCWKDQMLKNANPRAQRNGLLPLRNNVTRPHRRH</sequence>
<reference evidence="2 3" key="1">
    <citation type="journal article" date="2013" name="Genome Biol.">
        <title>The genome sequence of the most widely cultivated cacao type and its use to identify candidate genes regulating pod color.</title>
        <authorList>
            <person name="Motamayor J.C."/>
            <person name="Mockaitis K."/>
            <person name="Schmutz J."/>
            <person name="Haiminen N."/>
            <person name="Iii D.L."/>
            <person name="Cornejo O."/>
            <person name="Findley S.D."/>
            <person name="Zheng P."/>
            <person name="Utro F."/>
            <person name="Royaert S."/>
            <person name="Saski C."/>
            <person name="Jenkins J."/>
            <person name="Podicheti R."/>
            <person name="Zhao M."/>
            <person name="Scheffler B.E."/>
            <person name="Stack J.C."/>
            <person name="Feltus F.A."/>
            <person name="Mustiga G.M."/>
            <person name="Amores F."/>
            <person name="Phillips W."/>
            <person name="Marelli J.P."/>
            <person name="May G.D."/>
            <person name="Shapiro H."/>
            <person name="Ma J."/>
            <person name="Bustamante C.D."/>
            <person name="Schnell R.J."/>
            <person name="Main D."/>
            <person name="Gilbert D."/>
            <person name="Parida L."/>
            <person name="Kuhn D.N."/>
        </authorList>
    </citation>
    <scope>NUCLEOTIDE SEQUENCE [LARGE SCALE GENOMIC DNA]</scope>
    <source>
        <strain evidence="3">cv. Matina 1-6</strain>
    </source>
</reference>
<dbReference type="EMBL" id="CM001888">
    <property type="protein sequence ID" value="EOY18166.1"/>
    <property type="molecule type" value="Genomic_DNA"/>
</dbReference>
<name>A0A061FNG0_THECC</name>
<dbReference type="Proteomes" id="UP000026915">
    <property type="component" value="Chromosome 10"/>
</dbReference>
<dbReference type="SUPFAM" id="SSF57889">
    <property type="entry name" value="Cysteine-rich domain"/>
    <property type="match status" value="2"/>
</dbReference>
<dbReference type="OMA" id="HEECCTN"/>
<feature type="region of interest" description="Disordered" evidence="1">
    <location>
        <begin position="177"/>
        <end position="196"/>
    </location>
</feature>
<protein>
    <submittedName>
        <fullName evidence="2">Uncharacterized protein isoform 1</fullName>
    </submittedName>
</protein>
<evidence type="ECO:0000256" key="1">
    <source>
        <dbReference type="SAM" id="MobiDB-lite"/>
    </source>
</evidence>
<evidence type="ECO:0000313" key="3">
    <source>
        <dbReference type="Proteomes" id="UP000026915"/>
    </source>
</evidence>
<dbReference type="EMBL" id="CM001888">
    <property type="protein sequence ID" value="EOY18167.1"/>
    <property type="molecule type" value="Genomic_DNA"/>
</dbReference>
<keyword evidence="3" id="KW-1185">Reference proteome</keyword>
<dbReference type="InParanoid" id="A0A061FNG0"/>
<dbReference type="STRING" id="3641.A0A061FNG0"/>